<evidence type="ECO:0000256" key="3">
    <source>
        <dbReference type="ARBA" id="ARBA00022692"/>
    </source>
</evidence>
<reference evidence="9 10" key="1">
    <citation type="submission" date="2019-03" db="EMBL/GenBank/DDBJ databases">
        <title>Genomic Encyclopedia of Type Strains, Phase IV (KMG-IV): sequencing the most valuable type-strain genomes for metagenomic binning, comparative biology and taxonomic classification.</title>
        <authorList>
            <person name="Goeker M."/>
        </authorList>
    </citation>
    <scope>NUCLEOTIDE SEQUENCE [LARGE SCALE GENOMIC DNA]</scope>
    <source>
        <strain evidence="9 10">DSM 28287</strain>
    </source>
</reference>
<evidence type="ECO:0000256" key="5">
    <source>
        <dbReference type="ARBA" id="ARBA00023065"/>
    </source>
</evidence>
<evidence type="ECO:0000256" key="4">
    <source>
        <dbReference type="ARBA" id="ARBA00022989"/>
    </source>
</evidence>
<keyword evidence="1 8" id="KW-0813">Transport</keyword>
<comment type="function">
    <text evidence="8">Probably functions as a manganese efflux pump.</text>
</comment>
<organism evidence="9 10">
    <name type="scientific">Aminicella lysinilytica</name>
    <dbReference type="NCBI Taxonomy" id="433323"/>
    <lineage>
        <taxon>Bacteria</taxon>
        <taxon>Bacillati</taxon>
        <taxon>Bacillota</taxon>
        <taxon>Clostridia</taxon>
        <taxon>Peptostreptococcales</taxon>
        <taxon>Anaerovoracaceae</taxon>
        <taxon>Aminicella</taxon>
    </lineage>
</organism>
<dbReference type="OrthoDB" id="9787346at2"/>
<sequence length="182" mass="19061">MSLLELLILSVALAMDAMAVSMANCMVYRNLRFRDYALMPVFYGGFQAGMPLIGYFAGGLFADIITKYSGIVIFVILGIVGGKMILECFVHKDEEDTADKNYSVGIILMQAIATSIDAFAVGIGFAAAQVNIGLAVSIIGLVTGGLSIGAILVGRKFGDIFGDKAGILGGVVLIIIGIKALI</sequence>
<keyword evidence="3 8" id="KW-0812">Transmembrane</keyword>
<evidence type="ECO:0000256" key="1">
    <source>
        <dbReference type="ARBA" id="ARBA00022448"/>
    </source>
</evidence>
<name>A0A4R6Q0H0_9FIRM</name>
<evidence type="ECO:0000256" key="2">
    <source>
        <dbReference type="ARBA" id="ARBA00022475"/>
    </source>
</evidence>
<dbReference type="PANTHER" id="PTHR35529">
    <property type="entry name" value="MANGANESE EFFLUX PUMP MNTP-RELATED"/>
    <property type="match status" value="1"/>
</dbReference>
<protein>
    <recommendedName>
        <fullName evidence="8">Putative manganese efflux pump MntP</fullName>
    </recommendedName>
</protein>
<gene>
    <name evidence="8" type="primary">mntP</name>
    <name evidence="9" type="ORF">EV211_1548</name>
</gene>
<evidence type="ECO:0000313" key="10">
    <source>
        <dbReference type="Proteomes" id="UP000295500"/>
    </source>
</evidence>
<evidence type="ECO:0000256" key="6">
    <source>
        <dbReference type="ARBA" id="ARBA00023136"/>
    </source>
</evidence>
<feature type="transmembrane region" description="Helical" evidence="8">
    <location>
        <begin position="6"/>
        <end position="28"/>
    </location>
</feature>
<comment type="subcellular location">
    <subcellularLocation>
        <location evidence="8">Cell membrane</location>
        <topology evidence="8">Multi-pass membrane protein</topology>
    </subcellularLocation>
</comment>
<dbReference type="EMBL" id="SNXO01000054">
    <property type="protein sequence ID" value="TDP47385.1"/>
    <property type="molecule type" value="Genomic_DNA"/>
</dbReference>
<accession>A0A4R6Q0H0</accession>
<dbReference type="RefSeq" id="WP_133529276.1">
    <property type="nucleotide sequence ID" value="NZ_SNXO01000054.1"/>
</dbReference>
<dbReference type="Pfam" id="PF02659">
    <property type="entry name" value="Mntp"/>
    <property type="match status" value="1"/>
</dbReference>
<dbReference type="GO" id="GO:0005384">
    <property type="term" value="F:manganese ion transmembrane transporter activity"/>
    <property type="evidence" value="ECO:0007669"/>
    <property type="project" value="UniProtKB-UniRule"/>
</dbReference>
<dbReference type="InterPro" id="IPR003810">
    <property type="entry name" value="Mntp/YtaF"/>
</dbReference>
<keyword evidence="5 8" id="KW-0406">Ion transport</keyword>
<dbReference type="InterPro" id="IPR022929">
    <property type="entry name" value="Put_MntP"/>
</dbReference>
<proteinExistence type="inferred from homology"/>
<keyword evidence="6 8" id="KW-0472">Membrane</keyword>
<dbReference type="HAMAP" id="MF_01521">
    <property type="entry name" value="MntP_pump"/>
    <property type="match status" value="1"/>
</dbReference>
<feature type="transmembrane region" description="Helical" evidence="8">
    <location>
        <begin position="40"/>
        <end position="62"/>
    </location>
</feature>
<keyword evidence="2 8" id="KW-1003">Cell membrane</keyword>
<evidence type="ECO:0000313" key="9">
    <source>
        <dbReference type="EMBL" id="TDP47385.1"/>
    </source>
</evidence>
<keyword evidence="10" id="KW-1185">Reference proteome</keyword>
<keyword evidence="7 8" id="KW-0464">Manganese</keyword>
<keyword evidence="4 8" id="KW-1133">Transmembrane helix</keyword>
<comment type="similarity">
    <text evidence="8">Belongs to the MntP (TC 9.B.29) family.</text>
</comment>
<feature type="transmembrane region" description="Helical" evidence="8">
    <location>
        <begin position="102"/>
        <end position="126"/>
    </location>
</feature>
<evidence type="ECO:0000256" key="7">
    <source>
        <dbReference type="ARBA" id="ARBA00023211"/>
    </source>
</evidence>
<feature type="transmembrane region" description="Helical" evidence="8">
    <location>
        <begin position="165"/>
        <end position="181"/>
    </location>
</feature>
<dbReference type="PANTHER" id="PTHR35529:SF1">
    <property type="entry name" value="MANGANESE EFFLUX PUMP MNTP-RELATED"/>
    <property type="match status" value="1"/>
</dbReference>
<dbReference type="Proteomes" id="UP000295500">
    <property type="component" value="Unassembled WGS sequence"/>
</dbReference>
<evidence type="ECO:0000256" key="8">
    <source>
        <dbReference type="HAMAP-Rule" id="MF_01521"/>
    </source>
</evidence>
<feature type="transmembrane region" description="Helical" evidence="8">
    <location>
        <begin position="132"/>
        <end position="153"/>
    </location>
</feature>
<feature type="transmembrane region" description="Helical" evidence="8">
    <location>
        <begin position="68"/>
        <end position="90"/>
    </location>
</feature>
<dbReference type="AlphaFoldDB" id="A0A4R6Q0H0"/>
<comment type="caution">
    <text evidence="9">The sequence shown here is derived from an EMBL/GenBank/DDBJ whole genome shotgun (WGS) entry which is preliminary data.</text>
</comment>
<dbReference type="GO" id="GO:0005886">
    <property type="term" value="C:plasma membrane"/>
    <property type="evidence" value="ECO:0007669"/>
    <property type="project" value="UniProtKB-SubCell"/>
</dbReference>